<dbReference type="GO" id="GO:0008233">
    <property type="term" value="F:peptidase activity"/>
    <property type="evidence" value="ECO:0007669"/>
    <property type="project" value="UniProtKB-KW"/>
</dbReference>
<evidence type="ECO:0000256" key="7">
    <source>
        <dbReference type="ARBA" id="ARBA00022833"/>
    </source>
</evidence>
<feature type="transmembrane region" description="Helical" evidence="11">
    <location>
        <begin position="54"/>
        <end position="75"/>
    </location>
</feature>
<dbReference type="EMBL" id="BSOB01000062">
    <property type="protein sequence ID" value="GLQ95512.1"/>
    <property type="molecule type" value="Genomic_DNA"/>
</dbReference>
<proteinExistence type="predicted"/>
<feature type="transmembrane region" description="Helical" evidence="11">
    <location>
        <begin position="16"/>
        <end position="42"/>
    </location>
</feature>
<evidence type="ECO:0000313" key="14">
    <source>
        <dbReference type="Proteomes" id="UP001156670"/>
    </source>
</evidence>
<feature type="transmembrane region" description="Helical" evidence="11">
    <location>
        <begin position="186"/>
        <end position="204"/>
    </location>
</feature>
<keyword evidence="7" id="KW-0862">Zinc</keyword>
<feature type="domain" description="Peptidase M48" evidence="12">
    <location>
        <begin position="105"/>
        <end position="324"/>
    </location>
</feature>
<accession>A0ABQ5XUV9</accession>
<keyword evidence="8 11" id="KW-1133">Transmembrane helix</keyword>
<dbReference type="InterPro" id="IPR050083">
    <property type="entry name" value="HtpX_protease"/>
</dbReference>
<evidence type="ECO:0000256" key="11">
    <source>
        <dbReference type="SAM" id="Phobius"/>
    </source>
</evidence>
<keyword evidence="9" id="KW-0482">Metalloprotease</keyword>
<feature type="transmembrane region" description="Helical" evidence="11">
    <location>
        <begin position="224"/>
        <end position="244"/>
    </location>
</feature>
<reference evidence="14" key="1">
    <citation type="journal article" date="2019" name="Int. J. Syst. Evol. Microbiol.">
        <title>The Global Catalogue of Microorganisms (GCM) 10K type strain sequencing project: providing services to taxonomists for standard genome sequencing and annotation.</title>
        <authorList>
            <consortium name="The Broad Institute Genomics Platform"/>
            <consortium name="The Broad Institute Genome Sequencing Center for Infectious Disease"/>
            <person name="Wu L."/>
            <person name="Ma J."/>
        </authorList>
    </citation>
    <scope>NUCLEOTIDE SEQUENCE [LARGE SCALE GENOMIC DNA]</scope>
    <source>
        <strain evidence="14">NBRC 111980</strain>
    </source>
</reference>
<keyword evidence="2" id="KW-1003">Cell membrane</keyword>
<dbReference type="GO" id="GO:0006508">
    <property type="term" value="P:proteolysis"/>
    <property type="evidence" value="ECO:0007669"/>
    <property type="project" value="UniProtKB-KW"/>
</dbReference>
<evidence type="ECO:0000259" key="12">
    <source>
        <dbReference type="Pfam" id="PF01435"/>
    </source>
</evidence>
<evidence type="ECO:0000313" key="13">
    <source>
        <dbReference type="EMBL" id="GLQ95512.1"/>
    </source>
</evidence>
<evidence type="ECO:0000256" key="3">
    <source>
        <dbReference type="ARBA" id="ARBA00022670"/>
    </source>
</evidence>
<keyword evidence="10 11" id="KW-0472">Membrane</keyword>
<comment type="caution">
    <text evidence="13">The sequence shown here is derived from an EMBL/GenBank/DDBJ whole genome shotgun (WGS) entry which is preliminary data.</text>
</comment>
<comment type="cofactor">
    <cofactor evidence="1">
        <name>Zn(2+)</name>
        <dbReference type="ChEBI" id="CHEBI:29105"/>
    </cofactor>
</comment>
<keyword evidence="6" id="KW-0378">Hydrolase</keyword>
<dbReference type="CDD" id="cd07340">
    <property type="entry name" value="M48B_Htpx_like"/>
    <property type="match status" value="1"/>
</dbReference>
<dbReference type="Pfam" id="PF01435">
    <property type="entry name" value="Peptidase_M48"/>
    <property type="match status" value="1"/>
</dbReference>
<evidence type="ECO:0000256" key="10">
    <source>
        <dbReference type="ARBA" id="ARBA00023136"/>
    </source>
</evidence>
<dbReference type="InterPro" id="IPR001915">
    <property type="entry name" value="Peptidase_M48"/>
</dbReference>
<evidence type="ECO:0000256" key="8">
    <source>
        <dbReference type="ARBA" id="ARBA00022989"/>
    </source>
</evidence>
<evidence type="ECO:0000256" key="1">
    <source>
        <dbReference type="ARBA" id="ARBA00001947"/>
    </source>
</evidence>
<dbReference type="Proteomes" id="UP001156670">
    <property type="component" value="Unassembled WGS sequence"/>
</dbReference>
<organism evidence="13 14">
    <name type="scientific">Dyella acidisoli</name>
    <dbReference type="NCBI Taxonomy" id="1867834"/>
    <lineage>
        <taxon>Bacteria</taxon>
        <taxon>Pseudomonadati</taxon>
        <taxon>Pseudomonadota</taxon>
        <taxon>Gammaproteobacteria</taxon>
        <taxon>Lysobacterales</taxon>
        <taxon>Rhodanobacteraceae</taxon>
        <taxon>Dyella</taxon>
    </lineage>
</organism>
<keyword evidence="4 11" id="KW-0812">Transmembrane</keyword>
<evidence type="ECO:0000256" key="2">
    <source>
        <dbReference type="ARBA" id="ARBA00022475"/>
    </source>
</evidence>
<dbReference type="RefSeq" id="WP_284323202.1">
    <property type="nucleotide sequence ID" value="NZ_BSOB01000062.1"/>
</dbReference>
<evidence type="ECO:0000256" key="9">
    <source>
        <dbReference type="ARBA" id="ARBA00023049"/>
    </source>
</evidence>
<dbReference type="Gene3D" id="3.30.2010.10">
    <property type="entry name" value="Metalloproteases ('zincins'), catalytic domain"/>
    <property type="match status" value="1"/>
</dbReference>
<protein>
    <submittedName>
        <fullName evidence="13">Zn-dependent protease</fullName>
    </submittedName>
</protein>
<evidence type="ECO:0000256" key="4">
    <source>
        <dbReference type="ARBA" id="ARBA00022692"/>
    </source>
</evidence>
<keyword evidence="5" id="KW-0479">Metal-binding</keyword>
<evidence type="ECO:0000256" key="5">
    <source>
        <dbReference type="ARBA" id="ARBA00022723"/>
    </source>
</evidence>
<evidence type="ECO:0000256" key="6">
    <source>
        <dbReference type="ARBA" id="ARBA00022801"/>
    </source>
</evidence>
<keyword evidence="14" id="KW-1185">Reference proteome</keyword>
<dbReference type="PANTHER" id="PTHR43221">
    <property type="entry name" value="PROTEASE HTPX"/>
    <property type="match status" value="1"/>
</dbReference>
<gene>
    <name evidence="13" type="ORF">GCM10007901_44670</name>
</gene>
<keyword evidence="3 13" id="KW-0645">Protease</keyword>
<sequence>MDFFAEQARVRSSSRVLVLLFIAAVLAIVFAVDMVVLLVFGYSRHFGKLLAPHAPPLLMISTVAVLGLISGCAWYRIRSLSEGGKAVAEEVGGQPVPPDTQDPRMRQLRNVIEEVAIASGTPVPDIYFLPDEPGINAFAAGYSASDAAICVTQGCLDHLTRDELQGVIAHEFSHVLNGDMRLNIRLMGLLFGIMALSVIGRQLAWSGSSYSSRDDDGGGRGRGFAFGLLLLAIGSIGHFFGRLIQAAVARSREELADASAVQFTRQTRGIAGALKKIAVLEDGSRLQAASRHEVAHMMFGDVDDFNAWFATHPPLLERIRTLEPWFREHELAQLEAQMHASSPGEQQAETGSDTPAATRVLPPLEWPGQIGAAVLAAQPAAAPQVAAPKDKVLERAATLQQGIPTHLDDAARQPESALALSLALAMSEHAELQEKQKRLIANAFGDDVQSAASKMAAAKASLPPASRMPLVALAFPALKQLPQGRLQTLLETLDVVVSVDPLVGLDDYCLVRLLRMHLLEALKPNRAPIDGRKKLPACRDGVALVCAVVATYGSNDDGAARRAWLLAMNQAFPGIPANWQTLPLDWQTPFDRALDDLDDLMPVAKEIVIQSLLAAIRADGVVTPTETELLRVICASLHCAVPVQADVGAQVEVQTPT</sequence>
<dbReference type="PANTHER" id="PTHR43221:SF2">
    <property type="entry name" value="PROTEASE HTPX HOMOLOG"/>
    <property type="match status" value="1"/>
</dbReference>
<name>A0ABQ5XUV9_9GAMM</name>